<dbReference type="STRING" id="121719.APZ00_01315"/>
<evidence type="ECO:0000313" key="2">
    <source>
        <dbReference type="Proteomes" id="UP000064921"/>
    </source>
</evidence>
<reference evidence="1 2" key="1">
    <citation type="submission" date="2015-10" db="EMBL/GenBank/DDBJ databases">
        <title>The world's first case of liver abscess caused by Pannonibacter phragmitetus.</title>
        <authorList>
            <person name="Ming D."/>
            <person name="Wang M."/>
            <person name="Zhou Y."/>
            <person name="Jiang T."/>
            <person name="Hu S."/>
        </authorList>
    </citation>
    <scope>NUCLEOTIDE SEQUENCE [LARGE SCALE GENOMIC DNA]</scope>
    <source>
        <strain evidence="1 2">31801</strain>
    </source>
</reference>
<dbReference type="RefSeq" id="WP_058897850.1">
    <property type="nucleotide sequence ID" value="NZ_CP013068.1"/>
</dbReference>
<dbReference type="eggNOG" id="ENOG5032S7M">
    <property type="taxonomic scope" value="Bacteria"/>
</dbReference>
<evidence type="ECO:0008006" key="3">
    <source>
        <dbReference type="Google" id="ProtNLM"/>
    </source>
</evidence>
<accession>A0A0U3N3K6</accession>
<protein>
    <recommendedName>
        <fullName evidence="3">Type II toxin-antitoxin system PemK/MazF family toxin</fullName>
    </recommendedName>
</protein>
<dbReference type="EMBL" id="CP013068">
    <property type="protein sequence ID" value="ALV25883.1"/>
    <property type="molecule type" value="Genomic_DNA"/>
</dbReference>
<dbReference type="Proteomes" id="UP000064921">
    <property type="component" value="Chromosome"/>
</dbReference>
<dbReference type="KEGG" id="pphr:APZ00_01315"/>
<evidence type="ECO:0000313" key="1">
    <source>
        <dbReference type="EMBL" id="ALV25883.1"/>
    </source>
</evidence>
<keyword evidence="2" id="KW-1185">Reference proteome</keyword>
<proteinExistence type="predicted"/>
<sequence>MTERPAPPLPEPGDLWDYPYLWAWQAERGEEEGRKNRPCAVALAVRKHQGQTEVILLPVTSQQPPAERSCVEVPEIERKRAGLDELIRLWVICDEFNADLPEQSYYFEPHGRLGAFSRSFTKILQSALAKAIRSRRAITINRR</sequence>
<name>A0A0U3N3K6_9HYPH</name>
<organism evidence="1 2">
    <name type="scientific">Pannonibacter phragmitetus</name>
    <dbReference type="NCBI Taxonomy" id="121719"/>
    <lineage>
        <taxon>Bacteria</taxon>
        <taxon>Pseudomonadati</taxon>
        <taxon>Pseudomonadota</taxon>
        <taxon>Alphaproteobacteria</taxon>
        <taxon>Hyphomicrobiales</taxon>
        <taxon>Stappiaceae</taxon>
        <taxon>Pannonibacter</taxon>
    </lineage>
</organism>
<dbReference type="AlphaFoldDB" id="A0A0U3N3K6"/>
<gene>
    <name evidence="1" type="ORF">APZ00_01315</name>
</gene>